<evidence type="ECO:0008006" key="2">
    <source>
        <dbReference type="Google" id="ProtNLM"/>
    </source>
</evidence>
<geneLocation type="plasmid" evidence="1">
    <name>pYZUC2624.1</name>
</geneLocation>
<proteinExistence type="predicted"/>
<dbReference type="EMBL" id="MK962305">
    <property type="protein sequence ID" value="QHJ90676.1"/>
    <property type="molecule type" value="Genomic_DNA"/>
</dbReference>
<sequence>MYIELHGNQPKLELYHKCDDTDGKMVRYEWFINGELRNVFGSTATLSKNLNRGKQDIKVIAYDDSGDFATQHVTVFGPLKRQVSLKTLYQYQAVSNKFLNIKRDILSRLFMPNNGTFEKLIPESNFATKVSFMAANKAASTC</sequence>
<dbReference type="AlphaFoldDB" id="A0A6D1P0C7"/>
<reference evidence="1" key="1">
    <citation type="submission" date="2019-05" db="EMBL/GenBank/DDBJ databases">
        <title>A multi-drug resistance Escherichia coli co-producting mcr-1,mcr-3 and blaCTX-M from swine in china.</title>
        <authorList>
            <person name="Sun D."/>
            <person name="Jiao X."/>
            <person name="Chen X."/>
        </authorList>
    </citation>
    <scope>NUCLEOTIDE SEQUENCE</scope>
    <source>
        <strain evidence="1">YZUC2624</strain>
        <plasmid evidence="1">pYZUC2624.1</plasmid>
    </source>
</reference>
<accession>A0A6D1P0C7</accession>
<keyword evidence="1" id="KW-0614">Plasmid</keyword>
<organism evidence="1">
    <name type="scientific">Escherichia coli</name>
    <dbReference type="NCBI Taxonomy" id="562"/>
    <lineage>
        <taxon>Bacteria</taxon>
        <taxon>Pseudomonadati</taxon>
        <taxon>Pseudomonadota</taxon>
        <taxon>Gammaproteobacteria</taxon>
        <taxon>Enterobacterales</taxon>
        <taxon>Enterobacteriaceae</taxon>
        <taxon>Escherichia</taxon>
    </lineage>
</organism>
<name>A0A6D1P0C7_ECOLX</name>
<protein>
    <recommendedName>
        <fullName evidence="2">Ig-like domain-containing protein</fullName>
    </recommendedName>
</protein>
<evidence type="ECO:0000313" key="1">
    <source>
        <dbReference type="EMBL" id="QHJ90676.1"/>
    </source>
</evidence>